<accession>A0A174FLX5</accession>
<keyword evidence="7" id="KW-1185">Reference proteome</keyword>
<dbReference type="AlphaFoldDB" id="A0A174FLX5"/>
<dbReference type="Pfam" id="PF02604">
    <property type="entry name" value="PhdYeFM_antitox"/>
    <property type="match status" value="1"/>
</dbReference>
<organism evidence="3 6">
    <name type="scientific">Anaerostipes hadrus</name>
    <dbReference type="NCBI Taxonomy" id="649756"/>
    <lineage>
        <taxon>Bacteria</taxon>
        <taxon>Bacillati</taxon>
        <taxon>Bacillota</taxon>
        <taxon>Clostridia</taxon>
        <taxon>Lachnospirales</taxon>
        <taxon>Lachnospiraceae</taxon>
        <taxon>Anaerostipes</taxon>
    </lineage>
</organism>
<proteinExistence type="inferred from homology"/>
<protein>
    <recommendedName>
        <fullName evidence="2">Antitoxin</fullName>
    </recommendedName>
</protein>
<dbReference type="Proteomes" id="UP001644750">
    <property type="component" value="Unassembled WGS sequence"/>
</dbReference>
<dbReference type="EMBL" id="CP132968">
    <property type="protein sequence ID" value="WMD15338.1"/>
    <property type="molecule type" value="Genomic_DNA"/>
</dbReference>
<dbReference type="InterPro" id="IPR006442">
    <property type="entry name" value="Antitoxin_Phd/YefM"/>
</dbReference>
<dbReference type="EMBL" id="CP012098">
    <property type="protein sequence ID" value="AQP40597.1"/>
    <property type="molecule type" value="Genomic_DNA"/>
</dbReference>
<evidence type="ECO:0000313" key="3">
    <source>
        <dbReference type="EMBL" id="AQP40597.1"/>
    </source>
</evidence>
<reference evidence="4" key="3">
    <citation type="submission" date="2020-02" db="EMBL/GenBank/DDBJ databases">
        <authorList>
            <person name="Littmann E."/>
            <person name="Sorbara M."/>
        </authorList>
    </citation>
    <scope>NUCLEOTIDE SEQUENCE</scope>
    <source>
        <strain evidence="4">MSK.14.57</strain>
    </source>
</reference>
<dbReference type="EMBL" id="JAAITB010000084">
    <property type="protein sequence ID" value="NSJ81143.1"/>
    <property type="molecule type" value="Genomic_DNA"/>
</dbReference>
<reference evidence="3 6" key="1">
    <citation type="journal article" date="2016" name="Sci. Rep.">
        <title>Accelerated dysbiosis of gut microbiota during aggravation of DSS-induced colitis by a butyrate-producing bacterium.</title>
        <authorList>
            <person name="Zhang Q."/>
            <person name="Wu Y."/>
            <person name="Wang J."/>
            <person name="Wu G."/>
            <person name="Long W."/>
            <person name="Xue Z."/>
            <person name="Wang L."/>
            <person name="Zhang X."/>
            <person name="Pang X."/>
            <person name="Zhao Y."/>
            <person name="Zhao L."/>
            <person name="Zhang C."/>
        </authorList>
    </citation>
    <scope>NUCLEOTIDE SEQUENCE [LARGE SCALE GENOMIC DNA]</scope>
    <source>
        <strain evidence="3 6">BPB5</strain>
    </source>
</reference>
<comment type="similarity">
    <text evidence="1 2">Belongs to the phD/YefM antitoxin family.</text>
</comment>
<dbReference type="SUPFAM" id="SSF143120">
    <property type="entry name" value="YefM-like"/>
    <property type="match status" value="1"/>
</dbReference>
<evidence type="ECO:0000256" key="2">
    <source>
        <dbReference type="RuleBase" id="RU362080"/>
    </source>
</evidence>
<name>A0A174FLX5_ANAHA</name>
<reference evidence="4 7" key="2">
    <citation type="journal article" date="2020" name="Cell Host Microbe">
        <title>Functional and Genomic Variation between Human-Derived Isolates of Lachnospiraceae Reveals Inter- and Intra-Species Diversity.</title>
        <authorList>
            <person name="Sorbara M.T."/>
            <person name="Littmann E.R."/>
            <person name="Fontana E."/>
            <person name="Moody T.U."/>
            <person name="Kohout C.E."/>
            <person name="Gjonbalaj M."/>
            <person name="Eaton V."/>
            <person name="Seok R."/>
            <person name="Leiner I.M."/>
            <person name="Pamer E.G."/>
        </authorList>
    </citation>
    <scope>NUCLEOTIDE SEQUENCE [LARGE SCALE GENOMIC DNA]</scope>
    <source>
        <strain evidence="4 7">MSK.14.57</strain>
    </source>
</reference>
<dbReference type="GeneID" id="92741341"/>
<evidence type="ECO:0000256" key="1">
    <source>
        <dbReference type="ARBA" id="ARBA00009981"/>
    </source>
</evidence>
<dbReference type="InterPro" id="IPR036165">
    <property type="entry name" value="YefM-like_sf"/>
</dbReference>
<evidence type="ECO:0000313" key="7">
    <source>
        <dbReference type="Proteomes" id="UP001644750"/>
    </source>
</evidence>
<dbReference type="Proteomes" id="UP000188159">
    <property type="component" value="Chromosome"/>
</dbReference>
<comment type="function">
    <text evidence="2">Antitoxin component of a type II toxin-antitoxin (TA) system.</text>
</comment>
<evidence type="ECO:0000313" key="6">
    <source>
        <dbReference type="Proteomes" id="UP000188159"/>
    </source>
</evidence>
<evidence type="ECO:0000313" key="5">
    <source>
        <dbReference type="EMBL" id="WMD15338.1"/>
    </source>
</evidence>
<dbReference type="RefSeq" id="WP_055232727.1">
    <property type="nucleotide sequence ID" value="NZ_BAABXM010000001.1"/>
</dbReference>
<reference evidence="5" key="4">
    <citation type="submission" date="2023-08" db="EMBL/GenBank/DDBJ databases">
        <title>Complete Genome Sequences of butyrate producing Anaerostipes hadrus strains BA1 and GIF7 isolated from the terminal ileum of a healthy lean male.</title>
        <authorList>
            <person name="Low A."/>
            <person name="Sheludchenko M."/>
            <person name="Cheng H.E."/>
            <person name="Koh X.Q."/>
            <person name="Lee J."/>
        </authorList>
    </citation>
    <scope>NUCLEOTIDE SEQUENCE</scope>
    <source>
        <strain evidence="5">BA1</strain>
    </source>
</reference>
<dbReference type="Proteomes" id="UP001243496">
    <property type="component" value="Chromosome"/>
</dbReference>
<sequence>MPLIMPIRDLRNTSEISELAHKQQEPIFITKNGYSDLVVMSSELYDQFIKTNRIDQIIYESEKEMNEGAKSIDLDDAFKKLSKKYYEEI</sequence>
<gene>
    <name evidence="3" type="ORF">DO83_14080</name>
    <name evidence="4" type="ORF">G5A72_16505</name>
    <name evidence="5" type="ORF">RBI15_08080</name>
</gene>
<evidence type="ECO:0000313" key="4">
    <source>
        <dbReference type="EMBL" id="NSJ81143.1"/>
    </source>
</evidence>